<evidence type="ECO:0000259" key="1">
    <source>
        <dbReference type="Pfam" id="PF01609"/>
    </source>
</evidence>
<reference evidence="2 3" key="1">
    <citation type="submission" date="2020-04" db="EMBL/GenBank/DDBJ databases">
        <title>Whole-genome sequencing of Vibrio spp. from China reveals different genetic environments of blaCTX-M-14 among diverse lineages.</title>
        <authorList>
            <person name="Zheng Z."/>
            <person name="Ye L."/>
            <person name="Chen S."/>
        </authorList>
    </citation>
    <scope>NUCLEOTIDE SEQUENCE [LARGE SCALE GENOMIC DNA]</scope>
    <source>
        <strain evidence="2 3">Vb0551</strain>
    </source>
</reference>
<evidence type="ECO:0000313" key="3">
    <source>
        <dbReference type="Proteomes" id="UP000518904"/>
    </source>
</evidence>
<dbReference type="Proteomes" id="UP000518904">
    <property type="component" value="Unassembled WGS sequence"/>
</dbReference>
<feature type="non-terminal residue" evidence="2">
    <location>
        <position position="1"/>
    </location>
</feature>
<organism evidence="2 3">
    <name type="scientific">Vibrio parahaemolyticus</name>
    <dbReference type="NCBI Taxonomy" id="670"/>
    <lineage>
        <taxon>Bacteria</taxon>
        <taxon>Pseudomonadati</taxon>
        <taxon>Pseudomonadota</taxon>
        <taxon>Gammaproteobacteria</taxon>
        <taxon>Vibrionales</taxon>
        <taxon>Vibrionaceae</taxon>
        <taxon>Vibrio</taxon>
    </lineage>
</organism>
<dbReference type="GO" id="GO:0003677">
    <property type="term" value="F:DNA binding"/>
    <property type="evidence" value="ECO:0007669"/>
    <property type="project" value="InterPro"/>
</dbReference>
<comment type="caution">
    <text evidence="2">The sequence shown here is derived from an EMBL/GenBank/DDBJ whole genome shotgun (WGS) entry which is preliminary data.</text>
</comment>
<dbReference type="InterPro" id="IPR002559">
    <property type="entry name" value="Transposase_11"/>
</dbReference>
<dbReference type="AlphaFoldDB" id="A0A7Y0XCI4"/>
<name>A0A7Y0XCI4_VIBPH</name>
<dbReference type="GO" id="GO:0006313">
    <property type="term" value="P:DNA transposition"/>
    <property type="evidence" value="ECO:0007669"/>
    <property type="project" value="InterPro"/>
</dbReference>
<evidence type="ECO:0000313" key="2">
    <source>
        <dbReference type="EMBL" id="NMU83935.1"/>
    </source>
</evidence>
<dbReference type="PANTHER" id="PTHR30007">
    <property type="entry name" value="PHP DOMAIN PROTEIN"/>
    <property type="match status" value="1"/>
</dbReference>
<protein>
    <submittedName>
        <fullName evidence="2">IS5 family transposase</fullName>
    </submittedName>
</protein>
<sequence>SLMTDGNGLPLALVVAGANTHDIKLVADTLDALQTGRPGKRLRLCMDKGYEAEWLGSYLKSRRYEPHIQSRKDESEAIKNTDFKAHRWVVERTHSWMNRYRRVLTRWEKKVENYEAMLHFACGIIVWTKNLLG</sequence>
<accession>A0A7Y0XCI4</accession>
<proteinExistence type="predicted"/>
<dbReference type="EMBL" id="JABCLB010001261">
    <property type="protein sequence ID" value="NMU83935.1"/>
    <property type="molecule type" value="Genomic_DNA"/>
</dbReference>
<dbReference type="Pfam" id="PF01609">
    <property type="entry name" value="DDE_Tnp_1"/>
    <property type="match status" value="1"/>
</dbReference>
<dbReference type="GO" id="GO:0004803">
    <property type="term" value="F:transposase activity"/>
    <property type="evidence" value="ECO:0007669"/>
    <property type="project" value="InterPro"/>
</dbReference>
<dbReference type="NCBIfam" id="NF033580">
    <property type="entry name" value="transpos_IS5_3"/>
    <property type="match status" value="1"/>
</dbReference>
<dbReference type="PANTHER" id="PTHR30007:SF0">
    <property type="entry name" value="TRANSPOSASE"/>
    <property type="match status" value="1"/>
</dbReference>
<gene>
    <name evidence="2" type="ORF">HKB16_13690</name>
</gene>
<feature type="domain" description="Transposase IS4-like" evidence="1">
    <location>
        <begin position="3"/>
        <end position="118"/>
    </location>
</feature>